<gene>
    <name evidence="2" type="ORF">SCMC78_18940</name>
</gene>
<dbReference type="RefSeq" id="WP_408053568.1">
    <property type="nucleotide sequence ID" value="NZ_AP035884.1"/>
</dbReference>
<dbReference type="SUPFAM" id="SSF51679">
    <property type="entry name" value="Bacterial luciferase-like"/>
    <property type="match status" value="1"/>
</dbReference>
<dbReference type="GO" id="GO:0016705">
    <property type="term" value="F:oxidoreductase activity, acting on paired donors, with incorporation or reduction of molecular oxygen"/>
    <property type="evidence" value="ECO:0007669"/>
    <property type="project" value="InterPro"/>
</dbReference>
<proteinExistence type="predicted"/>
<dbReference type="InterPro" id="IPR050766">
    <property type="entry name" value="Bact_Lucif_Oxidored"/>
</dbReference>
<evidence type="ECO:0000313" key="2">
    <source>
        <dbReference type="EMBL" id="BFP52087.1"/>
    </source>
</evidence>
<organism evidence="2">
    <name type="scientific">Streptomyces sp. CMC78</name>
    <dbReference type="NCBI Taxonomy" id="3231512"/>
    <lineage>
        <taxon>Bacteria</taxon>
        <taxon>Bacillati</taxon>
        <taxon>Actinomycetota</taxon>
        <taxon>Actinomycetes</taxon>
        <taxon>Kitasatosporales</taxon>
        <taxon>Streptomycetaceae</taxon>
        <taxon>Streptomyces</taxon>
    </lineage>
</organism>
<dbReference type="AlphaFoldDB" id="A0AB33KHS0"/>
<dbReference type="KEGG" id="stcm:SCMC78_18940"/>
<feature type="domain" description="Luciferase-like" evidence="1">
    <location>
        <begin position="17"/>
        <end position="126"/>
    </location>
</feature>
<name>A0AB33KHS0_9ACTN</name>
<dbReference type="InterPro" id="IPR011251">
    <property type="entry name" value="Luciferase-like_dom"/>
</dbReference>
<reference evidence="2" key="1">
    <citation type="submission" date="2024-07" db="EMBL/GenBank/DDBJ databases">
        <title>Complete genome sequences of cellulolytic bacteria, Kitasatospora sp. CMC57 and Streptomyces sp. CMC78, isolated from Japanese agricultural soil.</title>
        <authorList>
            <person name="Hashimoto T."/>
            <person name="Ito M."/>
            <person name="Iwamoto M."/>
            <person name="Fukahori D."/>
            <person name="Shoda T."/>
            <person name="Sakoda M."/>
            <person name="Morohoshi T."/>
            <person name="Mitsuboshi M."/>
            <person name="Nishizawa T."/>
        </authorList>
    </citation>
    <scope>NUCLEOTIDE SEQUENCE</scope>
    <source>
        <strain evidence="2">CMC78</strain>
    </source>
</reference>
<dbReference type="PANTHER" id="PTHR30137">
    <property type="entry name" value="LUCIFERASE-LIKE MONOOXYGENASE"/>
    <property type="match status" value="1"/>
</dbReference>
<dbReference type="Gene3D" id="3.20.20.30">
    <property type="entry name" value="Luciferase-like domain"/>
    <property type="match status" value="1"/>
</dbReference>
<dbReference type="PANTHER" id="PTHR30137:SF18">
    <property type="entry name" value="CONSERVED PROTEIN"/>
    <property type="match status" value="1"/>
</dbReference>
<dbReference type="GO" id="GO:0005829">
    <property type="term" value="C:cytosol"/>
    <property type="evidence" value="ECO:0007669"/>
    <property type="project" value="TreeGrafter"/>
</dbReference>
<evidence type="ECO:0000259" key="1">
    <source>
        <dbReference type="Pfam" id="PF00296"/>
    </source>
</evidence>
<sequence length="306" mass="32790">MQLGTIGIWSLAFTHGDRAEARDAATELEELGYGAIWLGGSPGGNPRADLLTASVVLSATSRITVATGCVSIWDRPPGQLAAAYHALPERQRNRLLVGLGVSHAEIAGRYHEPYHALRSYLEALDAADPPLPSTARIIGAHGPQMTRLAAARTTGVHPYLVGPAHTAWARSMLGEGPLLALEQTVIPHIDAGKARATARAMLAPYLGLRNYRSAWLRGGFAVEDLSGGGSDRLIDELFAWGRPDEIATRLTEHHRAGADHIAVQVVTDNFDTFARQAWRDLAPALIDKTPPRACRQTAACRATTAV</sequence>
<dbReference type="InterPro" id="IPR019922">
    <property type="entry name" value="Lucif-like_OxRdatse_MSMEG_4141"/>
</dbReference>
<dbReference type="Pfam" id="PF00296">
    <property type="entry name" value="Bac_luciferase"/>
    <property type="match status" value="1"/>
</dbReference>
<dbReference type="InterPro" id="IPR036661">
    <property type="entry name" value="Luciferase-like_sf"/>
</dbReference>
<dbReference type="EMBL" id="AP035884">
    <property type="protein sequence ID" value="BFP52087.1"/>
    <property type="molecule type" value="Genomic_DNA"/>
</dbReference>
<accession>A0AB33KHS0</accession>
<protein>
    <submittedName>
        <fullName evidence="2">LLM class F420-dependent oxidoreductase</fullName>
    </submittedName>
</protein>
<dbReference type="NCBIfam" id="TIGR03620">
    <property type="entry name" value="F420_MSMEG_4141"/>
    <property type="match status" value="1"/>
</dbReference>